<dbReference type="HAMAP" id="MF_00966">
    <property type="entry name" value="G6PD"/>
    <property type="match status" value="1"/>
</dbReference>
<evidence type="ECO:0000256" key="4">
    <source>
        <dbReference type="ARBA" id="ARBA00023002"/>
    </source>
</evidence>
<keyword evidence="3" id="KW-0521">NADP</keyword>
<dbReference type="InterPro" id="IPR022674">
    <property type="entry name" value="G6P_DH_NAD-bd"/>
</dbReference>
<dbReference type="GO" id="GO:0050661">
    <property type="term" value="F:NADP binding"/>
    <property type="evidence" value="ECO:0007669"/>
    <property type="project" value="InterPro"/>
</dbReference>
<sequence>MNKINNQNLKNTPSIFTIFGVTGDLAAKKIIPSLWHLFQHGRLPERLSVIGFSRREFSDKEFKDLILEAVKKHADSKIDDKKIDSFFELFTYHTGTFEDAKAFQSLSGRLAKIESGWGVCANKLFYLAVPPSSYEQIFKNLALAKLNVPCGGDLGWSRILIEKPFGTDLRSAQKLQSLLSTYFKEEQIYRIDHYLFKEIIQGIENFRFSNNLFENAWDNTMIERIDIRLLEPIGVEDRGSFYDSIGTLRDVGQNHILTMLAAITMEYPASMNAREIRKNRATILETLRPWTKETLRKETSRSQYLDYKNIRGVAQNSETETYFALKTELRHPRWRGISIYMEAGKRMGESRKEIVLTLKHPKVCLLCERGLHAPNRIVFRLEPNDEVIIHFWTKKPGFEKVIEERVFSFFLYEKETKVQYVEEYAKIINAAMEGDQTLFISSDEVLVSWKFTDPVIEAWKQNLVPLTGYKPGITPGPSFSQKLSNGKNIATSNKTPEIGIIGLGKMGANLARRLSMKKWRVVGFNKLPEATKELEKEGLVGAYSLSEFVNKLSAPKTVWLMVPAFAKATAGRPALSPVDEVIFGADGLEQLLEKGDTIIDGGNSFYQDS</sequence>
<dbReference type="InterPro" id="IPR036291">
    <property type="entry name" value="NAD(P)-bd_dom_sf"/>
</dbReference>
<gene>
    <name evidence="9" type="primary">zwf</name>
    <name evidence="9" type="ORF">COV08_02505</name>
</gene>
<comment type="pathway">
    <text evidence="1">Carbohydrate degradation; pentose phosphate pathway; D-ribulose 5-phosphate from D-glucose 6-phosphate (oxidative stage): step 1/3.</text>
</comment>
<proteinExistence type="inferred from homology"/>
<evidence type="ECO:0000256" key="3">
    <source>
        <dbReference type="ARBA" id="ARBA00022857"/>
    </source>
</evidence>
<reference evidence="9 10" key="1">
    <citation type="submission" date="2017-09" db="EMBL/GenBank/DDBJ databases">
        <title>Depth-based differentiation of microbial function through sediment-hosted aquifers and enrichment of novel symbionts in the deep terrestrial subsurface.</title>
        <authorList>
            <person name="Probst A.J."/>
            <person name="Ladd B."/>
            <person name="Jarett J.K."/>
            <person name="Geller-Mcgrath D.E."/>
            <person name="Sieber C.M."/>
            <person name="Emerson J.B."/>
            <person name="Anantharaman K."/>
            <person name="Thomas B.C."/>
            <person name="Malmstrom R."/>
            <person name="Stieglmeier M."/>
            <person name="Klingl A."/>
            <person name="Woyke T."/>
            <person name="Ryan C.M."/>
            <person name="Banfield J.F."/>
        </authorList>
    </citation>
    <scope>NUCLEOTIDE SEQUENCE [LARGE SCALE GENOMIC DNA]</scope>
    <source>
        <strain evidence="9">CG10_big_fil_rev_8_21_14_0_10_49_38</strain>
    </source>
</reference>
<organism evidence="9 10">
    <name type="scientific">Candidatus Vogelbacteria bacterium CG10_big_fil_rev_8_21_14_0_10_49_38</name>
    <dbReference type="NCBI Taxonomy" id="1975043"/>
    <lineage>
        <taxon>Bacteria</taxon>
        <taxon>Candidatus Vogeliibacteriota</taxon>
    </lineage>
</organism>
<dbReference type="GO" id="GO:0006006">
    <property type="term" value="P:glucose metabolic process"/>
    <property type="evidence" value="ECO:0007669"/>
    <property type="project" value="UniProtKB-KW"/>
</dbReference>
<dbReference type="SUPFAM" id="SSF55347">
    <property type="entry name" value="Glyceraldehyde-3-phosphate dehydrogenase-like, C-terminal domain"/>
    <property type="match status" value="1"/>
</dbReference>
<dbReference type="Pfam" id="PF02781">
    <property type="entry name" value="G6PD_C"/>
    <property type="match status" value="1"/>
</dbReference>
<evidence type="ECO:0000256" key="1">
    <source>
        <dbReference type="ARBA" id="ARBA00004937"/>
    </source>
</evidence>
<evidence type="ECO:0000313" key="10">
    <source>
        <dbReference type="Proteomes" id="UP000230431"/>
    </source>
</evidence>
<keyword evidence="4" id="KW-0560">Oxidoreductase</keyword>
<dbReference type="GO" id="GO:0005829">
    <property type="term" value="C:cytosol"/>
    <property type="evidence" value="ECO:0007669"/>
    <property type="project" value="TreeGrafter"/>
</dbReference>
<dbReference type="EMBL" id="PCYK01000021">
    <property type="protein sequence ID" value="PIR45881.1"/>
    <property type="molecule type" value="Genomic_DNA"/>
</dbReference>
<dbReference type="GO" id="GO:0009051">
    <property type="term" value="P:pentose-phosphate shunt, oxidative branch"/>
    <property type="evidence" value="ECO:0007669"/>
    <property type="project" value="TreeGrafter"/>
</dbReference>
<dbReference type="PANTHER" id="PTHR23429">
    <property type="entry name" value="GLUCOSE-6-PHOSPHATE 1-DEHYDROGENASE G6PD"/>
    <property type="match status" value="1"/>
</dbReference>
<feature type="domain" description="6-phosphogluconate dehydrogenase NADP-binding" evidence="8">
    <location>
        <begin position="497"/>
        <end position="608"/>
    </location>
</feature>
<keyword evidence="5" id="KW-0119">Carbohydrate metabolism</keyword>
<evidence type="ECO:0000313" key="9">
    <source>
        <dbReference type="EMBL" id="PIR45881.1"/>
    </source>
</evidence>
<evidence type="ECO:0000256" key="5">
    <source>
        <dbReference type="ARBA" id="ARBA00023277"/>
    </source>
</evidence>
<dbReference type="Proteomes" id="UP000230431">
    <property type="component" value="Unassembled WGS sequence"/>
</dbReference>
<feature type="domain" description="Glucose-6-phosphate dehydrogenase C-terminal" evidence="7">
    <location>
        <begin position="206"/>
        <end position="485"/>
    </location>
</feature>
<dbReference type="SUPFAM" id="SSF51735">
    <property type="entry name" value="NAD(P)-binding Rossmann-fold domains"/>
    <property type="match status" value="2"/>
</dbReference>
<feature type="domain" description="Glucose-6-phosphate dehydrogenase NAD-binding" evidence="6">
    <location>
        <begin position="18"/>
        <end position="201"/>
    </location>
</feature>
<comment type="caution">
    <text evidence="9">The sequence shown here is derived from an EMBL/GenBank/DDBJ whole genome shotgun (WGS) entry which is preliminary data.</text>
</comment>
<dbReference type="NCBIfam" id="TIGR00871">
    <property type="entry name" value="zwf"/>
    <property type="match status" value="1"/>
</dbReference>
<dbReference type="GO" id="GO:0004345">
    <property type="term" value="F:glucose-6-phosphate dehydrogenase activity"/>
    <property type="evidence" value="ECO:0007669"/>
    <property type="project" value="InterPro"/>
</dbReference>
<dbReference type="InterPro" id="IPR006115">
    <property type="entry name" value="6PGDH_NADP-bd"/>
</dbReference>
<dbReference type="InterPro" id="IPR022675">
    <property type="entry name" value="G6P_DH_C"/>
</dbReference>
<dbReference type="Pfam" id="PF00479">
    <property type="entry name" value="G6PD_N"/>
    <property type="match status" value="1"/>
</dbReference>
<evidence type="ECO:0000256" key="2">
    <source>
        <dbReference type="ARBA" id="ARBA00022526"/>
    </source>
</evidence>
<feature type="non-terminal residue" evidence="9">
    <location>
        <position position="609"/>
    </location>
</feature>
<dbReference type="Pfam" id="PF03446">
    <property type="entry name" value="NAD_binding_2"/>
    <property type="match status" value="1"/>
</dbReference>
<evidence type="ECO:0000259" key="8">
    <source>
        <dbReference type="Pfam" id="PF03446"/>
    </source>
</evidence>
<dbReference type="InterPro" id="IPR001282">
    <property type="entry name" value="G6P_DH"/>
</dbReference>
<dbReference type="PANTHER" id="PTHR23429:SF0">
    <property type="entry name" value="GLUCOSE-6-PHOSPHATE 1-DEHYDROGENASE"/>
    <property type="match status" value="1"/>
</dbReference>
<name>A0A2H0RH46_9BACT</name>
<evidence type="ECO:0000259" key="6">
    <source>
        <dbReference type="Pfam" id="PF00479"/>
    </source>
</evidence>
<dbReference type="Gene3D" id="3.40.50.720">
    <property type="entry name" value="NAD(P)-binding Rossmann-like Domain"/>
    <property type="match status" value="2"/>
</dbReference>
<dbReference type="PRINTS" id="PR00079">
    <property type="entry name" value="G6PDHDRGNASE"/>
</dbReference>
<accession>A0A2H0RH46</accession>
<keyword evidence="2" id="KW-0313">Glucose metabolism</keyword>
<protein>
    <submittedName>
        <fullName evidence="9">Glucose-6-phosphate dehydrogenase</fullName>
    </submittedName>
</protein>
<dbReference type="Gene3D" id="3.30.360.10">
    <property type="entry name" value="Dihydrodipicolinate Reductase, domain 2"/>
    <property type="match status" value="1"/>
</dbReference>
<dbReference type="AlphaFoldDB" id="A0A2H0RH46"/>
<evidence type="ECO:0000259" key="7">
    <source>
        <dbReference type="Pfam" id="PF02781"/>
    </source>
</evidence>